<accession>A0A8S5Q2Z2</accession>
<sequence>MLPYYFPILFKNSSNILSILLKSEYFISNRIILFSLQKSRFI</sequence>
<dbReference type="EMBL" id="BK015564">
    <property type="protein sequence ID" value="DAE13201.1"/>
    <property type="molecule type" value="Genomic_DNA"/>
</dbReference>
<reference evidence="1" key="1">
    <citation type="journal article" date="2021" name="Proc. Natl. Acad. Sci. U.S.A.">
        <title>A Catalog of Tens of Thousands of Viruses from Human Metagenomes Reveals Hidden Associations with Chronic Diseases.</title>
        <authorList>
            <person name="Tisza M.J."/>
            <person name="Buck C.B."/>
        </authorList>
    </citation>
    <scope>NUCLEOTIDE SEQUENCE</scope>
    <source>
        <strain evidence="1">CtLqe90</strain>
    </source>
</reference>
<proteinExistence type="predicted"/>
<organism evidence="1">
    <name type="scientific">Siphoviridae sp. ctLqe90</name>
    <dbReference type="NCBI Taxonomy" id="2825456"/>
    <lineage>
        <taxon>Viruses</taxon>
        <taxon>Duplodnaviria</taxon>
        <taxon>Heunggongvirae</taxon>
        <taxon>Uroviricota</taxon>
        <taxon>Caudoviricetes</taxon>
    </lineage>
</organism>
<protein>
    <submittedName>
        <fullName evidence="1">Uncharacterized protein</fullName>
    </submittedName>
</protein>
<name>A0A8S5Q2Z2_9CAUD</name>
<evidence type="ECO:0000313" key="1">
    <source>
        <dbReference type="EMBL" id="DAE13201.1"/>
    </source>
</evidence>